<keyword evidence="2" id="KW-1185">Reference proteome</keyword>
<dbReference type="AlphaFoldDB" id="A0A9W4WRN4"/>
<dbReference type="Proteomes" id="UP001153678">
    <property type="component" value="Unassembled WGS sequence"/>
</dbReference>
<evidence type="ECO:0000313" key="2">
    <source>
        <dbReference type="Proteomes" id="UP001153678"/>
    </source>
</evidence>
<proteinExistence type="predicted"/>
<comment type="caution">
    <text evidence="1">The sequence shown here is derived from an EMBL/GenBank/DDBJ whole genome shotgun (WGS) entry which is preliminary data.</text>
</comment>
<protein>
    <submittedName>
        <fullName evidence="1">2582_t:CDS:1</fullName>
    </submittedName>
</protein>
<name>A0A9W4WRN4_9GLOM</name>
<sequence length="370" mass="41750">MNEAYYEEMVPFNYFLVVSGTYFDPVFKIIVEQMKLIRIWLLNESGNGIGTSSSLLMDKALILTIANRNLKSRYPRPDSIQKFMPRELLPIGFGNEGHEQLVLTGDVAKVEGQKSAIRNEIIQQTMDLKGTILQFKDILSDALKGTLTSLNNLAYKFITKQRLKKKLESQLIPALLQQGECICLTLDVERSEAAIADPSQITIKKNKSDPGAFLDSITFALVDKYDAQSVHDGFPRGTFGASILQGLARENITGFFHDNINDKLCSISREKIKQYEDVDAKDWQNWLQEGLMKILIEEFTKGLGASADLNEVNVDVEPMDEPKRSYIDKREAVEANAPKFYETFSEDTANVLLAAHINEYVSNAFKKENQ</sequence>
<evidence type="ECO:0000313" key="1">
    <source>
        <dbReference type="EMBL" id="CAI2181555.1"/>
    </source>
</evidence>
<reference evidence="1" key="1">
    <citation type="submission" date="2022-08" db="EMBL/GenBank/DDBJ databases">
        <authorList>
            <person name="Kallberg Y."/>
            <person name="Tangrot J."/>
            <person name="Rosling A."/>
        </authorList>
    </citation>
    <scope>NUCLEOTIDE SEQUENCE</scope>
    <source>
        <strain evidence="1">Wild A</strain>
    </source>
</reference>
<dbReference type="EMBL" id="CAMKVN010002540">
    <property type="protein sequence ID" value="CAI2181555.1"/>
    <property type="molecule type" value="Genomic_DNA"/>
</dbReference>
<dbReference type="OrthoDB" id="10006997at2759"/>
<accession>A0A9W4WRN4</accession>
<organism evidence="1 2">
    <name type="scientific">Funneliformis geosporum</name>
    <dbReference type="NCBI Taxonomy" id="1117311"/>
    <lineage>
        <taxon>Eukaryota</taxon>
        <taxon>Fungi</taxon>
        <taxon>Fungi incertae sedis</taxon>
        <taxon>Mucoromycota</taxon>
        <taxon>Glomeromycotina</taxon>
        <taxon>Glomeromycetes</taxon>
        <taxon>Glomerales</taxon>
        <taxon>Glomeraceae</taxon>
        <taxon>Funneliformis</taxon>
    </lineage>
</organism>
<gene>
    <name evidence="1" type="ORF">FWILDA_LOCUS10143</name>
</gene>